<keyword evidence="2" id="KW-0285">Flavoprotein</keyword>
<protein>
    <submittedName>
        <fullName evidence="12">Ferric reductase</fullName>
    </submittedName>
</protein>
<dbReference type="SFLD" id="SFLDG01168">
    <property type="entry name" value="Ferric_reductase_subgroup_(FRE"/>
    <property type="match status" value="1"/>
</dbReference>
<dbReference type="PANTHER" id="PTHR11972:SF153">
    <property type="entry name" value="SUPEROXIDE-GENERATING NADPH OXIDASE HEAVY CHAIN SUBUNIT A"/>
    <property type="match status" value="1"/>
</dbReference>
<feature type="transmembrane region" description="Helical" evidence="10">
    <location>
        <begin position="374"/>
        <end position="393"/>
    </location>
</feature>
<dbReference type="InterPro" id="IPR050369">
    <property type="entry name" value="RBOH/FRE"/>
</dbReference>
<dbReference type="FunFam" id="2.40.30.10:FF:000059">
    <property type="entry name" value="dual oxidase isoform X1"/>
    <property type="match status" value="1"/>
</dbReference>
<evidence type="ECO:0000256" key="5">
    <source>
        <dbReference type="ARBA" id="ARBA00022827"/>
    </source>
</evidence>
<dbReference type="Proteomes" id="UP000243579">
    <property type="component" value="Unassembled WGS sequence"/>
</dbReference>
<dbReference type="SFLD" id="SFLDG01169">
    <property type="entry name" value="NADPH_oxidase_subgroup_(NOX)"/>
    <property type="match status" value="1"/>
</dbReference>
<dbReference type="Pfam" id="PF01794">
    <property type="entry name" value="Ferric_reduct"/>
    <property type="match status" value="1"/>
</dbReference>
<dbReference type="Pfam" id="PF08030">
    <property type="entry name" value="NAD_binding_6"/>
    <property type="match status" value="1"/>
</dbReference>
<evidence type="ECO:0000313" key="12">
    <source>
        <dbReference type="EMBL" id="OQR93974.1"/>
    </source>
</evidence>
<keyword evidence="13" id="KW-1185">Reference proteome</keyword>
<keyword evidence="8" id="KW-0560">Oxidoreductase</keyword>
<reference evidence="12 13" key="1">
    <citation type="journal article" date="2014" name="Genome Biol. Evol.">
        <title>The secreted proteins of Achlya hypogyna and Thraustotheca clavata identify the ancestral oomycete secretome and reveal gene acquisitions by horizontal gene transfer.</title>
        <authorList>
            <person name="Misner I."/>
            <person name="Blouin N."/>
            <person name="Leonard G."/>
            <person name="Richards T.A."/>
            <person name="Lane C.E."/>
        </authorList>
    </citation>
    <scope>NUCLEOTIDE SEQUENCE [LARGE SCALE GENOMIC DNA]</scope>
    <source>
        <strain evidence="12 13">ATCC 48635</strain>
    </source>
</reference>
<dbReference type="GO" id="GO:0016175">
    <property type="term" value="F:superoxide-generating NAD(P)H oxidase activity"/>
    <property type="evidence" value="ECO:0007669"/>
    <property type="project" value="UniProtKB-ARBA"/>
</dbReference>
<dbReference type="SUPFAM" id="SSF47473">
    <property type="entry name" value="EF-hand"/>
    <property type="match status" value="1"/>
</dbReference>
<evidence type="ECO:0000256" key="3">
    <source>
        <dbReference type="ARBA" id="ARBA00022692"/>
    </source>
</evidence>
<dbReference type="FunFam" id="3.40.50.80:FF:000040">
    <property type="entry name" value="Respiratory burst oxidase protein D"/>
    <property type="match status" value="1"/>
</dbReference>
<dbReference type="Gene3D" id="1.10.238.10">
    <property type="entry name" value="EF-hand"/>
    <property type="match status" value="1"/>
</dbReference>
<dbReference type="InterPro" id="IPR013112">
    <property type="entry name" value="FAD-bd_8"/>
</dbReference>
<dbReference type="EMBL" id="JNBR01000385">
    <property type="protein sequence ID" value="OQR93974.1"/>
    <property type="molecule type" value="Genomic_DNA"/>
</dbReference>
<evidence type="ECO:0000256" key="6">
    <source>
        <dbReference type="ARBA" id="ARBA00022857"/>
    </source>
</evidence>
<dbReference type="SFLD" id="SFLDS00052">
    <property type="entry name" value="Ferric_Reductase_Domain"/>
    <property type="match status" value="1"/>
</dbReference>
<dbReference type="InterPro" id="IPR011992">
    <property type="entry name" value="EF-hand-dom_pair"/>
</dbReference>
<feature type="transmembrane region" description="Helical" evidence="10">
    <location>
        <begin position="507"/>
        <end position="527"/>
    </location>
</feature>
<name>A0A1V9Z7J6_ACHHY</name>
<dbReference type="Gene3D" id="2.40.30.10">
    <property type="entry name" value="Translation factors"/>
    <property type="match status" value="1"/>
</dbReference>
<feature type="transmembrane region" description="Helical" evidence="10">
    <location>
        <begin position="336"/>
        <end position="354"/>
    </location>
</feature>
<keyword evidence="6" id="KW-0521">NADP</keyword>
<evidence type="ECO:0000256" key="10">
    <source>
        <dbReference type="SAM" id="Phobius"/>
    </source>
</evidence>
<dbReference type="STRING" id="1202772.A0A1V9Z7J6"/>
<proteinExistence type="predicted"/>
<dbReference type="SUPFAM" id="SSF63380">
    <property type="entry name" value="Riboflavin synthase domain-like"/>
    <property type="match status" value="1"/>
</dbReference>
<evidence type="ECO:0000256" key="1">
    <source>
        <dbReference type="ARBA" id="ARBA00004141"/>
    </source>
</evidence>
<comment type="caution">
    <text evidence="12">The sequence shown here is derived from an EMBL/GenBank/DDBJ whole genome shotgun (WGS) entry which is preliminary data.</text>
</comment>
<dbReference type="InterPro" id="IPR013130">
    <property type="entry name" value="Fe3_Rdtase_TM_dom"/>
</dbReference>
<dbReference type="SUPFAM" id="SSF52343">
    <property type="entry name" value="Ferredoxin reductase-like, C-terminal NADP-linked domain"/>
    <property type="match status" value="1"/>
</dbReference>
<accession>A0A1V9Z7J6</accession>
<feature type="domain" description="FAD-binding FR-type" evidence="11">
    <location>
        <begin position="550"/>
        <end position="661"/>
    </location>
</feature>
<organism evidence="12 13">
    <name type="scientific">Achlya hypogyna</name>
    <name type="common">Oomycete</name>
    <name type="synonym">Protoachlya hypogyna</name>
    <dbReference type="NCBI Taxonomy" id="1202772"/>
    <lineage>
        <taxon>Eukaryota</taxon>
        <taxon>Sar</taxon>
        <taxon>Stramenopiles</taxon>
        <taxon>Oomycota</taxon>
        <taxon>Saprolegniomycetes</taxon>
        <taxon>Saprolegniales</taxon>
        <taxon>Achlyaceae</taxon>
        <taxon>Achlya</taxon>
    </lineage>
</organism>
<keyword evidence="7 10" id="KW-1133">Transmembrane helix</keyword>
<keyword evidence="9 10" id="KW-0472">Membrane</keyword>
<evidence type="ECO:0000256" key="7">
    <source>
        <dbReference type="ARBA" id="ARBA00022989"/>
    </source>
</evidence>
<keyword evidence="3 10" id="KW-0812">Transmembrane</keyword>
<dbReference type="InterPro" id="IPR039261">
    <property type="entry name" value="FNR_nucleotide-bd"/>
</dbReference>
<dbReference type="InterPro" id="IPR017938">
    <property type="entry name" value="Riboflavin_synthase-like_b-brl"/>
</dbReference>
<dbReference type="GO" id="GO:0009653">
    <property type="term" value="P:anatomical structure morphogenesis"/>
    <property type="evidence" value="ECO:0007669"/>
    <property type="project" value="UniProtKB-ARBA"/>
</dbReference>
<dbReference type="OrthoDB" id="167398at2759"/>
<dbReference type="PANTHER" id="PTHR11972">
    <property type="entry name" value="NADPH OXIDASE"/>
    <property type="match status" value="1"/>
</dbReference>
<evidence type="ECO:0000256" key="2">
    <source>
        <dbReference type="ARBA" id="ARBA00022630"/>
    </source>
</evidence>
<dbReference type="AlphaFoldDB" id="A0A1V9Z7J6"/>
<dbReference type="GO" id="GO:0046872">
    <property type="term" value="F:metal ion binding"/>
    <property type="evidence" value="ECO:0007669"/>
    <property type="project" value="UniProtKB-KW"/>
</dbReference>
<dbReference type="CDD" id="cd06186">
    <property type="entry name" value="NOX_Duox_like_FAD_NADP"/>
    <property type="match status" value="1"/>
</dbReference>
<comment type="subcellular location">
    <subcellularLocation>
        <location evidence="1">Membrane</location>
        <topology evidence="1">Multi-pass membrane protein</topology>
    </subcellularLocation>
</comment>
<sequence>MRLPSLQSRPLLNMQAPPRAAQNVLSFIGEDEVKEPRPITGTGTYETVATPEYNVVQIGGARSDSATNAKLLRLSKHARVSKVDAMLRSSAVAARLSRISMASSYMPSMSDMSSLPPSTRGDNLRTPMMEDRHSNIFDSARATPLPQDPRLKLQALKDVLGGIADKNGMVDRATFSHMFDVHDYIATMHNTDDDDDVSMMESVDTIDTKALLVDACMELDLDMEEKLRFIFDLFDPGMSEAITQAQVARLLEANFAQFKLHAVGANFAEMAAVLFTKAHVTDGAMSYDQFRSVFYPLLQAAEEELDADDVSAFGTNVLPPPRSRLERYWDQHSLRILWLTLYFLANAIAFVAKWRCYTFDPALGYGLQIARGCAQVVMLNFLFVLLPMCRSIIQVMKRSSLLWQLIPFDDNIAFHKISGSMLLLAGLVHTGAHVSNEIMLYLVATPAEIQASIFVTRNVSIFANGRPPFSEMLVQLPVLTGVVLLLITLVAFPLAAIPRFRQGKFNLFWYSHMLFLPFLVVGCFHGATSWLSKAQAEYWILPPFLIYLVERRLRYTKLFTVPLKIMRATMYEGTAALYIEKPKRFVFRPGMYVFLNVPTISGFEWHPFTISSAPGDQYLGLHIRDAGDWTHALHELIKAAAITKAYPSVYIDGPVGAPTQDYHRFKTIVMIGGGIGVTPFASILKDVVHLWEDYRCRNCSCVRHPSSFKIQKMYFHWTTRGQESLGWFQETMNDIAAMDRDNIIELHQYLSTVKNEEKAVPLKMFQTFLHQETGHDVISGIKSKQMTHFGRPDWDAIFRHLVRKHRGEEVGVFFCGPHALDHVLGEMCRKYSSEPDTGGVYFDYHSEKFA</sequence>
<evidence type="ECO:0000256" key="8">
    <source>
        <dbReference type="ARBA" id="ARBA00023002"/>
    </source>
</evidence>
<dbReference type="GO" id="GO:0042742">
    <property type="term" value="P:defense response to bacterium"/>
    <property type="evidence" value="ECO:0007669"/>
    <property type="project" value="UniProtKB-ARBA"/>
</dbReference>
<evidence type="ECO:0000313" key="13">
    <source>
        <dbReference type="Proteomes" id="UP000243579"/>
    </source>
</evidence>
<evidence type="ECO:0000256" key="4">
    <source>
        <dbReference type="ARBA" id="ARBA00022723"/>
    </source>
</evidence>
<feature type="transmembrane region" description="Helical" evidence="10">
    <location>
        <begin position="472"/>
        <end position="495"/>
    </location>
</feature>
<dbReference type="GO" id="GO:0005886">
    <property type="term" value="C:plasma membrane"/>
    <property type="evidence" value="ECO:0007669"/>
    <property type="project" value="TreeGrafter"/>
</dbReference>
<evidence type="ECO:0000259" key="11">
    <source>
        <dbReference type="PROSITE" id="PS51384"/>
    </source>
</evidence>
<keyword evidence="5" id="KW-0274">FAD</keyword>
<dbReference type="Pfam" id="PF08022">
    <property type="entry name" value="FAD_binding_8"/>
    <property type="match status" value="1"/>
</dbReference>
<dbReference type="Gene3D" id="3.40.50.80">
    <property type="entry name" value="Nucleotide-binding domain of ferredoxin-NADP reductase (FNR) module"/>
    <property type="match status" value="1"/>
</dbReference>
<dbReference type="InterPro" id="IPR017927">
    <property type="entry name" value="FAD-bd_FR_type"/>
</dbReference>
<dbReference type="InterPro" id="IPR013121">
    <property type="entry name" value="Fe_red_NAD-bd_6"/>
</dbReference>
<evidence type="ECO:0000256" key="9">
    <source>
        <dbReference type="ARBA" id="ARBA00023136"/>
    </source>
</evidence>
<gene>
    <name evidence="12" type="ORF">ACHHYP_02002</name>
</gene>
<keyword evidence="4" id="KW-0479">Metal-binding</keyword>
<dbReference type="PROSITE" id="PS51384">
    <property type="entry name" value="FAD_FR"/>
    <property type="match status" value="1"/>
</dbReference>